<dbReference type="AlphaFoldDB" id="A0A7Y9LC81"/>
<dbReference type="InterPro" id="IPR003439">
    <property type="entry name" value="ABC_transporter-like_ATP-bd"/>
</dbReference>
<keyword evidence="4 6" id="KW-0067">ATP-binding</keyword>
<evidence type="ECO:0000259" key="5">
    <source>
        <dbReference type="PROSITE" id="PS50893"/>
    </source>
</evidence>
<dbReference type="GO" id="GO:0005524">
    <property type="term" value="F:ATP binding"/>
    <property type="evidence" value="ECO:0007669"/>
    <property type="project" value="UniProtKB-KW"/>
</dbReference>
<dbReference type="InterPro" id="IPR050153">
    <property type="entry name" value="Metal_Ion_Import_ABC"/>
</dbReference>
<dbReference type="PROSITE" id="PS00211">
    <property type="entry name" value="ABC_TRANSPORTER_1"/>
    <property type="match status" value="1"/>
</dbReference>
<dbReference type="Gene3D" id="3.40.50.300">
    <property type="entry name" value="P-loop containing nucleotide triphosphate hydrolases"/>
    <property type="match status" value="1"/>
</dbReference>
<evidence type="ECO:0000256" key="2">
    <source>
        <dbReference type="ARBA" id="ARBA00022448"/>
    </source>
</evidence>
<dbReference type="Pfam" id="PF00005">
    <property type="entry name" value="ABC_tran"/>
    <property type="match status" value="1"/>
</dbReference>
<dbReference type="PROSITE" id="PS50893">
    <property type="entry name" value="ABC_TRANSPORTER_2"/>
    <property type="match status" value="1"/>
</dbReference>
<comment type="similarity">
    <text evidence="1">Belongs to the ABC transporter superfamily.</text>
</comment>
<keyword evidence="3" id="KW-0547">Nucleotide-binding</keyword>
<comment type="caution">
    <text evidence="6">The sequence shown here is derived from an EMBL/GenBank/DDBJ whole genome shotgun (WGS) entry which is preliminary data.</text>
</comment>
<keyword evidence="2" id="KW-0813">Transport</keyword>
<dbReference type="EMBL" id="JACCBU010000001">
    <property type="protein sequence ID" value="NYE74579.1"/>
    <property type="molecule type" value="Genomic_DNA"/>
</dbReference>
<protein>
    <submittedName>
        <fullName evidence="6">Manganese transport system ATP-binding protein</fullName>
    </submittedName>
</protein>
<dbReference type="Proteomes" id="UP000569914">
    <property type="component" value="Unassembled WGS sequence"/>
</dbReference>
<dbReference type="SUPFAM" id="SSF52540">
    <property type="entry name" value="P-loop containing nucleoside triphosphate hydrolases"/>
    <property type="match status" value="1"/>
</dbReference>
<organism evidence="6 7">
    <name type="scientific">Microlunatus parietis</name>
    <dbReference type="NCBI Taxonomy" id="682979"/>
    <lineage>
        <taxon>Bacteria</taxon>
        <taxon>Bacillati</taxon>
        <taxon>Actinomycetota</taxon>
        <taxon>Actinomycetes</taxon>
        <taxon>Propionibacteriales</taxon>
        <taxon>Propionibacteriaceae</taxon>
        <taxon>Microlunatus</taxon>
    </lineage>
</organism>
<feature type="domain" description="ABC transporter" evidence="5">
    <location>
        <begin position="12"/>
        <end position="246"/>
    </location>
</feature>
<evidence type="ECO:0000256" key="4">
    <source>
        <dbReference type="ARBA" id="ARBA00022840"/>
    </source>
</evidence>
<dbReference type="SMART" id="SM00382">
    <property type="entry name" value="AAA"/>
    <property type="match status" value="1"/>
</dbReference>
<dbReference type="GO" id="GO:0016887">
    <property type="term" value="F:ATP hydrolysis activity"/>
    <property type="evidence" value="ECO:0007669"/>
    <property type="project" value="InterPro"/>
</dbReference>
<dbReference type="PANTHER" id="PTHR42734">
    <property type="entry name" value="METAL TRANSPORT SYSTEM ATP-BINDING PROTEIN TM_0124-RELATED"/>
    <property type="match status" value="1"/>
</dbReference>
<name>A0A7Y9LC81_9ACTN</name>
<evidence type="ECO:0000313" key="7">
    <source>
        <dbReference type="Proteomes" id="UP000569914"/>
    </source>
</evidence>
<evidence type="ECO:0000256" key="3">
    <source>
        <dbReference type="ARBA" id="ARBA00022741"/>
    </source>
</evidence>
<dbReference type="InterPro" id="IPR003593">
    <property type="entry name" value="AAA+_ATPase"/>
</dbReference>
<reference evidence="6 7" key="1">
    <citation type="submission" date="2020-07" db="EMBL/GenBank/DDBJ databases">
        <title>Sequencing the genomes of 1000 actinobacteria strains.</title>
        <authorList>
            <person name="Klenk H.-P."/>
        </authorList>
    </citation>
    <scope>NUCLEOTIDE SEQUENCE [LARGE SCALE GENOMIC DNA]</scope>
    <source>
        <strain evidence="6 7">DSM 22083</strain>
    </source>
</reference>
<accession>A0A7Y9LC81</accession>
<evidence type="ECO:0000256" key="1">
    <source>
        <dbReference type="ARBA" id="ARBA00005417"/>
    </source>
</evidence>
<dbReference type="InterPro" id="IPR027417">
    <property type="entry name" value="P-loop_NTPase"/>
</dbReference>
<dbReference type="RefSeq" id="WP_218871623.1">
    <property type="nucleotide sequence ID" value="NZ_JACCBU010000001.1"/>
</dbReference>
<keyword evidence="7" id="KW-1185">Reference proteome</keyword>
<dbReference type="InterPro" id="IPR017871">
    <property type="entry name" value="ABC_transporter-like_CS"/>
</dbReference>
<evidence type="ECO:0000313" key="6">
    <source>
        <dbReference type="EMBL" id="NYE74579.1"/>
    </source>
</evidence>
<gene>
    <name evidence="6" type="ORF">BKA15_005908</name>
</gene>
<dbReference type="PANTHER" id="PTHR42734:SF5">
    <property type="entry name" value="IRON TRANSPORT SYSTEM ATP-BINDING PROTEIN HI_0361-RELATED"/>
    <property type="match status" value="1"/>
</dbReference>
<proteinExistence type="inferred from homology"/>
<sequence>MTLTSQPDVPALRVLGLTVAYDRTLAVDRADVELEPDRVYGLVGANGSGKSSFFGAVMGRLPQPPGTVEIFGLPGRSARERSLVAFLPQADGLAADLPWSVAEVVATGRYGRLGPTRRPRAADRQAVGDALHRVGLPELARRPIGELSGGQRKRVLIARAIAQQARLIILDEPFAGVDETATAAISGVLRDLADSGVTILLASHDLDGLVGLCDEVLLWNRRVIRRGEPAEMIKPEALLDVFGLTAGGPTAGERERR</sequence>